<evidence type="ECO:0000313" key="3">
    <source>
        <dbReference type="Proteomes" id="UP000075901"/>
    </source>
</evidence>
<reference evidence="2" key="2">
    <citation type="submission" date="2020-05" db="UniProtKB">
        <authorList>
            <consortium name="EnsemblMetazoa"/>
        </authorList>
    </citation>
    <scope>IDENTIFICATION</scope>
    <source>
        <strain evidence="2">maculatus3</strain>
    </source>
</reference>
<evidence type="ECO:0000313" key="2">
    <source>
        <dbReference type="EnsemblMetazoa" id="AMAM022833-PA"/>
    </source>
</evidence>
<accession>A0A182TAC5</accession>
<feature type="region of interest" description="Disordered" evidence="1">
    <location>
        <begin position="1"/>
        <end position="24"/>
    </location>
</feature>
<evidence type="ECO:0000256" key="1">
    <source>
        <dbReference type="SAM" id="MobiDB-lite"/>
    </source>
</evidence>
<dbReference type="EnsemblMetazoa" id="AMAM022833-RA">
    <property type="protein sequence ID" value="AMAM022833-PA"/>
    <property type="gene ID" value="AMAM022833"/>
</dbReference>
<sequence>MKSYFSSNSIDSSTTTSVSSTASVQSLTGPDPFANFYSNTVAGNNCGSNSTGSTAGTPTASSGSASTGMSVHGVGYTCISPEDNTHAKVHTNYGFGNTFTGGEPCYAANECMISGGAGNTGSGYGAQNYTLPWGNSNGVLPDLTATRYAGSTNQLNNNVSMESTQRDTVQWNFWQQFGNNCWTADERLQSQHQQQHRFRNSSAQQMMMSPQHQAVNQVSCYSDQNRWSKWLCDIGLHFSKRGRERERKRNRTNQHCVYVYLILRFLV</sequence>
<proteinExistence type="predicted"/>
<protein>
    <submittedName>
        <fullName evidence="2">Uncharacterized protein</fullName>
    </submittedName>
</protein>
<dbReference type="VEuPathDB" id="VectorBase:AMAM022833"/>
<keyword evidence="3" id="KW-1185">Reference proteome</keyword>
<reference evidence="3" key="1">
    <citation type="submission" date="2013-09" db="EMBL/GenBank/DDBJ databases">
        <title>The Genome Sequence of Anopheles maculatus species B.</title>
        <authorList>
            <consortium name="The Broad Institute Genomics Platform"/>
            <person name="Neafsey D.E."/>
            <person name="Besansky N."/>
            <person name="Howell P."/>
            <person name="Walton C."/>
            <person name="Young S.K."/>
            <person name="Zeng Q."/>
            <person name="Gargeya S."/>
            <person name="Fitzgerald M."/>
            <person name="Haas B."/>
            <person name="Abouelleil A."/>
            <person name="Allen A.W."/>
            <person name="Alvarado L."/>
            <person name="Arachchi H.M."/>
            <person name="Berlin A.M."/>
            <person name="Chapman S.B."/>
            <person name="Gainer-Dewar J."/>
            <person name="Goldberg J."/>
            <person name="Griggs A."/>
            <person name="Gujja S."/>
            <person name="Hansen M."/>
            <person name="Howarth C."/>
            <person name="Imamovic A."/>
            <person name="Ireland A."/>
            <person name="Larimer J."/>
            <person name="McCowan C."/>
            <person name="Murphy C."/>
            <person name="Pearson M."/>
            <person name="Poon T.W."/>
            <person name="Priest M."/>
            <person name="Roberts A."/>
            <person name="Saif S."/>
            <person name="Shea T."/>
            <person name="Sisk P."/>
            <person name="Sykes S."/>
            <person name="Wortman J."/>
            <person name="Nusbaum C."/>
            <person name="Birren B."/>
        </authorList>
    </citation>
    <scope>NUCLEOTIDE SEQUENCE [LARGE SCALE GENOMIC DNA]</scope>
    <source>
        <strain evidence="3">maculatus3</strain>
    </source>
</reference>
<dbReference type="Proteomes" id="UP000075901">
    <property type="component" value="Unassembled WGS sequence"/>
</dbReference>
<name>A0A182TAC5_9DIPT</name>
<dbReference type="AlphaFoldDB" id="A0A182TAC5"/>
<organism evidence="2 3">
    <name type="scientific">Anopheles maculatus</name>
    <dbReference type="NCBI Taxonomy" id="74869"/>
    <lineage>
        <taxon>Eukaryota</taxon>
        <taxon>Metazoa</taxon>
        <taxon>Ecdysozoa</taxon>
        <taxon>Arthropoda</taxon>
        <taxon>Hexapoda</taxon>
        <taxon>Insecta</taxon>
        <taxon>Pterygota</taxon>
        <taxon>Neoptera</taxon>
        <taxon>Endopterygota</taxon>
        <taxon>Diptera</taxon>
        <taxon>Nematocera</taxon>
        <taxon>Culicoidea</taxon>
        <taxon>Culicidae</taxon>
        <taxon>Anophelinae</taxon>
        <taxon>Anopheles</taxon>
        <taxon>Anopheles maculatus group</taxon>
    </lineage>
</organism>